<evidence type="ECO:0000256" key="1">
    <source>
        <dbReference type="SAM" id="MobiDB-lite"/>
    </source>
</evidence>
<evidence type="ECO:0000313" key="2">
    <source>
        <dbReference type="EMBL" id="JAH28637.1"/>
    </source>
</evidence>
<feature type="compositionally biased region" description="Basic and acidic residues" evidence="1">
    <location>
        <begin position="26"/>
        <end position="35"/>
    </location>
</feature>
<name>A0A0E9RIJ7_ANGAN</name>
<feature type="region of interest" description="Disordered" evidence="1">
    <location>
        <begin position="1"/>
        <end position="35"/>
    </location>
</feature>
<proteinExistence type="predicted"/>
<reference evidence="2" key="1">
    <citation type="submission" date="2014-11" db="EMBL/GenBank/DDBJ databases">
        <authorList>
            <person name="Amaro Gonzalez C."/>
        </authorList>
    </citation>
    <scope>NUCLEOTIDE SEQUENCE</scope>
</reference>
<feature type="compositionally biased region" description="Basic residues" evidence="1">
    <location>
        <begin position="1"/>
        <end position="15"/>
    </location>
</feature>
<protein>
    <submittedName>
        <fullName evidence="2">Uncharacterized protein</fullName>
    </submittedName>
</protein>
<accession>A0A0E9RIJ7</accession>
<sequence length="63" mass="7520">MTYHQHRHHHNRNYNKNHNNNSFSEYKNRQVTEEQSRWGGITVKSLYRVAVRLGGEQPEGVND</sequence>
<organism evidence="2">
    <name type="scientific">Anguilla anguilla</name>
    <name type="common">European freshwater eel</name>
    <name type="synonym">Muraena anguilla</name>
    <dbReference type="NCBI Taxonomy" id="7936"/>
    <lineage>
        <taxon>Eukaryota</taxon>
        <taxon>Metazoa</taxon>
        <taxon>Chordata</taxon>
        <taxon>Craniata</taxon>
        <taxon>Vertebrata</taxon>
        <taxon>Euteleostomi</taxon>
        <taxon>Actinopterygii</taxon>
        <taxon>Neopterygii</taxon>
        <taxon>Teleostei</taxon>
        <taxon>Anguilliformes</taxon>
        <taxon>Anguillidae</taxon>
        <taxon>Anguilla</taxon>
    </lineage>
</organism>
<dbReference type="EMBL" id="GBXM01079940">
    <property type="protein sequence ID" value="JAH28637.1"/>
    <property type="molecule type" value="Transcribed_RNA"/>
</dbReference>
<reference evidence="2" key="2">
    <citation type="journal article" date="2015" name="Fish Shellfish Immunol.">
        <title>Early steps in the European eel (Anguilla anguilla)-Vibrio vulnificus interaction in the gills: Role of the RtxA13 toxin.</title>
        <authorList>
            <person name="Callol A."/>
            <person name="Pajuelo D."/>
            <person name="Ebbesson L."/>
            <person name="Teles M."/>
            <person name="MacKenzie S."/>
            <person name="Amaro C."/>
        </authorList>
    </citation>
    <scope>NUCLEOTIDE SEQUENCE</scope>
</reference>
<dbReference type="AlphaFoldDB" id="A0A0E9RIJ7"/>